<dbReference type="AlphaFoldDB" id="A0A0A2MA74"/>
<feature type="domain" description="Fibronectin type-III" evidence="2">
    <location>
        <begin position="213"/>
        <end position="311"/>
    </location>
</feature>
<dbReference type="SMART" id="SM00060">
    <property type="entry name" value="FN3"/>
    <property type="match status" value="1"/>
</dbReference>
<name>A0A0A2MA74_9FLAO</name>
<protein>
    <recommendedName>
        <fullName evidence="2">Fibronectin type-III domain-containing protein</fullName>
    </recommendedName>
</protein>
<dbReference type="Gene3D" id="2.60.40.10">
    <property type="entry name" value="Immunoglobulins"/>
    <property type="match status" value="1"/>
</dbReference>
<organism evidence="3 4">
    <name type="scientific">Flavobacterium rivuli WB 3.3-2 = DSM 21788</name>
    <dbReference type="NCBI Taxonomy" id="1121895"/>
    <lineage>
        <taxon>Bacteria</taxon>
        <taxon>Pseudomonadati</taxon>
        <taxon>Bacteroidota</taxon>
        <taxon>Flavobacteriia</taxon>
        <taxon>Flavobacteriales</taxon>
        <taxon>Flavobacteriaceae</taxon>
        <taxon>Flavobacterium</taxon>
    </lineage>
</organism>
<comment type="caution">
    <text evidence="3">The sequence shown here is derived from an EMBL/GenBank/DDBJ whole genome shotgun (WGS) entry which is preliminary data.</text>
</comment>
<dbReference type="Pfam" id="PF00041">
    <property type="entry name" value="fn3"/>
    <property type="match status" value="1"/>
</dbReference>
<feature type="signal peptide" evidence="1">
    <location>
        <begin position="1"/>
        <end position="27"/>
    </location>
</feature>
<evidence type="ECO:0000313" key="3">
    <source>
        <dbReference type="EMBL" id="KGO85155.1"/>
    </source>
</evidence>
<dbReference type="eggNOG" id="COG1361">
    <property type="taxonomic scope" value="Bacteria"/>
</dbReference>
<dbReference type="InterPro" id="IPR003961">
    <property type="entry name" value="FN3_dom"/>
</dbReference>
<proteinExistence type="predicted"/>
<dbReference type="EMBL" id="JRLX01000026">
    <property type="protein sequence ID" value="KGO85155.1"/>
    <property type="molecule type" value="Genomic_DNA"/>
</dbReference>
<dbReference type="STRING" id="1121895.GCA_000378485_02053"/>
<dbReference type="RefSeq" id="WP_020213213.1">
    <property type="nucleotide sequence ID" value="NZ_JRLX01000026.1"/>
</dbReference>
<keyword evidence="4" id="KW-1185">Reference proteome</keyword>
<sequence length="1107" mass="117768">MNTKNYQSYFTRVLLLMLLFSTKSILAQTTVTVGNTASTSTTEKVINRNYNYSAEEIIYLSTEIPTTGNLTKLALYKYSGSNVTAIDAVTIYLKNTSAATLTSAAIGTSDFAGYTQVYTGSFPNATTSGWAEVELNTAFSYTGNNLSVLIIKGNQAYLSSGYPTYQYTSTSSVNRTRYYQNDTAAWTAGTSMTVTGNRPNIRFTIASGNGCNSPTNLASSNITATAATLSWAAPSAGNTPESYQWEVRSAGTAGSGTDGLVANNLNATTTSANIIGLTGNTLYSYYVRTNCGSGTYSTWASGTFTTQCGAVAAPYSQNFDSATTPALPSCFTTENVNGDSSTWKTYGFTNNSAPNSVYVPSASGSNNDNLYTQGISLTAGSTYRLSFKYYIPYSFNYKTDFTVKYGMSPSAAGMQQTLLSLTDAVGISGNYAFTTYLGDFIPTQTGTYYIGFQAQDQGEIYVDDISLVLIPPCTTFTFPTTATATVSKTTICSQESLSFNLSTPMPTATGITYQWKSSPDGVTYLNEGLPAATPVRIMTANTNANYFKCDVLCNGTVVLTSAPIEINIQVSVLSTTEGTGCGNTPINLSATTQTGNTLKWYDAATGGTALSTGNIFTIDSLTQTTDYYVAATGTESNITTGAPDPATLGSLGSTNNGEAVIFSATSATKLHSVTIYPVDSGTNNKIILKNSAGATLQEYTFTITPAEANSTNSSVGSPKVVTLNWDIPTGTGYQLKWDNPGGATVNRVMRNLGGAANYYNRANENITITGNTASTSTSWYYFYNWQFINGCGESAIRVPVTATVKAEWTGDADSNWSNPANWCGNALPTAATNVTVNTSSHNPEIATGTAYANSLTLQPGTALTVKTGATLSVENTLTTTGATLTAQNNAALLQGSLATTNTNVGNITAIKNSNSLYRLDYTLWSAPVSGQNLHDFSQQTVTTRFYEYKYVEQYNQEYYTTVDPFETSFATAKSYLIRMPDTDSTPNYNNGTAPISFAGTFTGAPHNGTITVDASVNGRRYTAIGNPYPSPISIASFFTQNSGVLDPASAIYFWRKKNNASKPSYATITRAGYIANTAGGGAGNQLDFYGDPDNYANWLIAPDRDLL</sequence>
<evidence type="ECO:0000256" key="1">
    <source>
        <dbReference type="SAM" id="SignalP"/>
    </source>
</evidence>
<evidence type="ECO:0000259" key="2">
    <source>
        <dbReference type="PROSITE" id="PS50853"/>
    </source>
</evidence>
<dbReference type="CDD" id="cd00063">
    <property type="entry name" value="FN3"/>
    <property type="match status" value="1"/>
</dbReference>
<dbReference type="InterPro" id="IPR013783">
    <property type="entry name" value="Ig-like_fold"/>
</dbReference>
<dbReference type="Gene3D" id="2.60.120.200">
    <property type="match status" value="1"/>
</dbReference>
<dbReference type="Proteomes" id="UP000030152">
    <property type="component" value="Unassembled WGS sequence"/>
</dbReference>
<reference evidence="3 4" key="1">
    <citation type="submission" date="2013-09" db="EMBL/GenBank/DDBJ databases">
        <authorList>
            <person name="Zeng Z."/>
            <person name="Chen C."/>
        </authorList>
    </citation>
    <scope>NUCLEOTIDE SEQUENCE [LARGE SCALE GENOMIC DNA]</scope>
    <source>
        <strain evidence="3 4">WB 3.3-2</strain>
    </source>
</reference>
<dbReference type="Pfam" id="PF19081">
    <property type="entry name" value="Ig_7"/>
    <property type="match status" value="1"/>
</dbReference>
<dbReference type="InterPro" id="IPR036116">
    <property type="entry name" value="FN3_sf"/>
</dbReference>
<evidence type="ECO:0000313" key="4">
    <source>
        <dbReference type="Proteomes" id="UP000030152"/>
    </source>
</evidence>
<dbReference type="SUPFAM" id="SSF49265">
    <property type="entry name" value="Fibronectin type III"/>
    <property type="match status" value="1"/>
</dbReference>
<dbReference type="OrthoDB" id="1652165at2"/>
<gene>
    <name evidence="3" type="ORF">Q765_17450</name>
</gene>
<accession>A0A0A2MA74</accession>
<dbReference type="PROSITE" id="PS50853">
    <property type="entry name" value="FN3"/>
    <property type="match status" value="1"/>
</dbReference>
<feature type="chain" id="PRO_5002002928" description="Fibronectin type-III domain-containing protein" evidence="1">
    <location>
        <begin position="28"/>
        <end position="1107"/>
    </location>
</feature>
<keyword evidence="1" id="KW-0732">Signal</keyword>
<dbReference type="InterPro" id="IPR044023">
    <property type="entry name" value="Ig_7"/>
</dbReference>